<keyword evidence="2" id="KW-1005">Bacterial flagellum biogenesis</keyword>
<evidence type="ECO:0000256" key="1">
    <source>
        <dbReference type="ARBA" id="ARBA00010577"/>
    </source>
</evidence>
<sequence>MAEISMLNALNTYGTTKADSSLSGKGSVGSSSPTSSLTMTDFYKLLATQLQYQDADNPMDTGEMMNQLVQTQMSQSIQQMTTAISDLSIVNMFSYASSMMGKEVTVAEVDKDGKYTGEETKGVVTGITLGSIPSIYINGKEYSLVQVMSVGEVPEKPEEPEKPDTGESSRA</sequence>
<comment type="similarity">
    <text evidence="1">Belongs to the FlgD family.</text>
</comment>
<protein>
    <recommendedName>
        <fullName evidence="6">Flagellar hook capping protein</fullName>
    </recommendedName>
</protein>
<dbReference type="EMBL" id="JACOPF010000002">
    <property type="protein sequence ID" value="MBC5689339.1"/>
    <property type="molecule type" value="Genomic_DNA"/>
</dbReference>
<evidence type="ECO:0000313" key="5">
    <source>
        <dbReference type="Proteomes" id="UP000652477"/>
    </source>
</evidence>
<gene>
    <name evidence="4" type="ORF">H8S37_10465</name>
</gene>
<dbReference type="RefSeq" id="WP_186876011.1">
    <property type="nucleotide sequence ID" value="NZ_JACOPF010000002.1"/>
</dbReference>
<dbReference type="InterPro" id="IPR005648">
    <property type="entry name" value="FlgD"/>
</dbReference>
<dbReference type="Proteomes" id="UP000652477">
    <property type="component" value="Unassembled WGS sequence"/>
</dbReference>
<evidence type="ECO:0000256" key="3">
    <source>
        <dbReference type="SAM" id="MobiDB-lite"/>
    </source>
</evidence>
<evidence type="ECO:0008006" key="6">
    <source>
        <dbReference type="Google" id="ProtNLM"/>
    </source>
</evidence>
<dbReference type="AlphaFoldDB" id="A0A923RQ94"/>
<feature type="region of interest" description="Disordered" evidence="3">
    <location>
        <begin position="151"/>
        <end position="171"/>
    </location>
</feature>
<evidence type="ECO:0000313" key="4">
    <source>
        <dbReference type="EMBL" id="MBC5689339.1"/>
    </source>
</evidence>
<evidence type="ECO:0000256" key="2">
    <source>
        <dbReference type="ARBA" id="ARBA00022795"/>
    </source>
</evidence>
<feature type="compositionally biased region" description="Basic and acidic residues" evidence="3">
    <location>
        <begin position="153"/>
        <end position="171"/>
    </location>
</feature>
<accession>A0A923RQ94</accession>
<dbReference type="GO" id="GO:0044781">
    <property type="term" value="P:bacterial-type flagellum organization"/>
    <property type="evidence" value="ECO:0007669"/>
    <property type="project" value="UniProtKB-KW"/>
</dbReference>
<organism evidence="4 5">
    <name type="scientific">Mediterraneibacter hominis</name>
    <dbReference type="NCBI Taxonomy" id="2763054"/>
    <lineage>
        <taxon>Bacteria</taxon>
        <taxon>Bacillati</taxon>
        <taxon>Bacillota</taxon>
        <taxon>Clostridia</taxon>
        <taxon>Lachnospirales</taxon>
        <taxon>Lachnospiraceae</taxon>
        <taxon>Mediterraneibacter</taxon>
    </lineage>
</organism>
<proteinExistence type="inferred from homology"/>
<keyword evidence="5" id="KW-1185">Reference proteome</keyword>
<comment type="caution">
    <text evidence="4">The sequence shown here is derived from an EMBL/GenBank/DDBJ whole genome shotgun (WGS) entry which is preliminary data.</text>
</comment>
<name>A0A923RQ94_9FIRM</name>
<reference evidence="4" key="1">
    <citation type="submission" date="2020-08" db="EMBL/GenBank/DDBJ databases">
        <title>Genome public.</title>
        <authorList>
            <person name="Liu C."/>
            <person name="Sun Q."/>
        </authorList>
    </citation>
    <scope>NUCLEOTIDE SEQUENCE</scope>
    <source>
        <strain evidence="4">NSJ-55</strain>
    </source>
</reference>
<dbReference type="Pfam" id="PF03963">
    <property type="entry name" value="FlgD"/>
    <property type="match status" value="1"/>
</dbReference>